<feature type="compositionally biased region" description="Basic residues" evidence="2">
    <location>
        <begin position="537"/>
        <end position="557"/>
    </location>
</feature>
<feature type="region of interest" description="Disordered" evidence="2">
    <location>
        <begin position="534"/>
        <end position="557"/>
    </location>
</feature>
<name>A0AAU7C178_9LACO</name>
<evidence type="ECO:0000256" key="2">
    <source>
        <dbReference type="SAM" id="MobiDB-lite"/>
    </source>
</evidence>
<protein>
    <submittedName>
        <fullName evidence="3">DUF2325 domain-containing protein</fullName>
    </submittedName>
</protein>
<dbReference type="EMBL" id="CP154878">
    <property type="protein sequence ID" value="XBG94888.1"/>
    <property type="molecule type" value="Genomic_DNA"/>
</dbReference>
<dbReference type="Pfam" id="PF10087">
    <property type="entry name" value="DUF2325"/>
    <property type="match status" value="1"/>
</dbReference>
<dbReference type="RefSeq" id="WP_347980082.1">
    <property type="nucleotide sequence ID" value="NZ_CP154878.1"/>
</dbReference>
<dbReference type="AlphaFoldDB" id="A0AAU7C178"/>
<evidence type="ECO:0000313" key="3">
    <source>
        <dbReference type="EMBL" id="XBG94888.1"/>
    </source>
</evidence>
<feature type="region of interest" description="Disordered" evidence="2">
    <location>
        <begin position="109"/>
        <end position="147"/>
    </location>
</feature>
<proteinExistence type="inferred from homology"/>
<sequence length="688" mass="76434">MYNYKHDLITIINATTLDKQGIDAVQAAVNLLKHQAGYEKHFQEGPVAKANDKNEVMPANRQIANSAGQPVSQARVEDGQMINPQTGIAVDAGATNEQSISRPTVATTAFKAGDGQPSNPQTAATAGLKWSADSQKPTDEDKGAASDQLNCEKDLVNNQTATQPALSANNEKDSQALSANLIEQTDQALNLSQYNAIQKFKSVNETIGNELKMLLKNADYEAKLTDLKQNLEAYHHDLKQSDGARVDIFYSLVMQRLKCAQQLADLFQDYQTKMTQLVEQLMINNLEKLNDASDTDQLTELSTLIENAKQNSWLKTAKITEFEHRLTEQAAKLNSQNSQSQSTNDQPQTAADEDFQKLLDETMPQLDSPLYDLRKGEYIVKRRLNGAKLLDRNGQQAFFIGEKLLKKRCLQPGDVVKVSGKPYLTDEKFYLGKVVDHQEMPDDNPIEVFSQAVIEKHADQLVVARDIYGNELKPKEQPVVYKISSLDQEKLKLNVGDIVDLAWYANNDALADDPQSCIAIRWLYPIDGVKKASQTSAKKHSGKAKQAAKKKPAKTKKHHAFDNLIQQKLKLDLHGQKVGVAIGNGQNGEMLKEVVKSYHGNPKLIDAFSGKRKTLRKQTKNLDMLILVTAYASHPSSWVLNEACKDYGIKFAVSPKLAVQSFSKALYRAENHLTAFEQGNQEVAYPVA</sequence>
<evidence type="ECO:0000256" key="1">
    <source>
        <dbReference type="ARBA" id="ARBA00007189"/>
    </source>
</evidence>
<feature type="compositionally biased region" description="Basic and acidic residues" evidence="2">
    <location>
        <begin position="136"/>
        <end position="147"/>
    </location>
</feature>
<gene>
    <name evidence="3" type="ORF">ABC765_07385</name>
</gene>
<dbReference type="KEGG" id="lalo:ABC765_07385"/>
<organism evidence="3">
    <name type="scientific">Limosilactobacillus allomucosae</name>
    <dbReference type="NCBI Taxonomy" id="3142938"/>
    <lineage>
        <taxon>Bacteria</taxon>
        <taxon>Bacillati</taxon>
        <taxon>Bacillota</taxon>
        <taxon>Bacilli</taxon>
        <taxon>Lactobacillales</taxon>
        <taxon>Lactobacillaceae</taxon>
        <taxon>Limosilactobacillus</taxon>
    </lineage>
</organism>
<reference evidence="3" key="1">
    <citation type="submission" date="2024-04" db="EMBL/GenBank/DDBJ databases">
        <title>Limosilactobacillus allomucosae sp. nov., a novel species isolated from wild boar faecal samples as a potential probiotics for domestic pigs.</title>
        <authorList>
            <person name="Chen B."/>
        </authorList>
    </citation>
    <scope>NUCLEOTIDE SEQUENCE</scope>
    <source>
        <strain evidence="3">WILCCON 0051</strain>
    </source>
</reference>
<dbReference type="InterPro" id="IPR016772">
    <property type="entry name" value="UCP020408"/>
</dbReference>
<comment type="similarity">
    <text evidence="1">Belongs to the UPF0751 family.</text>
</comment>
<accession>A0AAU7C178</accession>